<evidence type="ECO:0000313" key="2">
    <source>
        <dbReference type="EMBL" id="PRY70343.1"/>
    </source>
</evidence>
<dbReference type="RefSeq" id="WP_106209404.1">
    <property type="nucleotide sequence ID" value="NZ_PVTL01000001.1"/>
</dbReference>
<reference evidence="2 3" key="1">
    <citation type="submission" date="2018-03" db="EMBL/GenBank/DDBJ databases">
        <title>Genomic Encyclopedia of Type Strains, Phase III (KMG-III): the genomes of soil and plant-associated and newly described type strains.</title>
        <authorList>
            <person name="Whitman W."/>
        </authorList>
    </citation>
    <scope>NUCLEOTIDE SEQUENCE [LARGE SCALE GENOMIC DNA]</scope>
    <source>
        <strain evidence="2 3">CGMCC 1.12484</strain>
    </source>
</reference>
<dbReference type="Pfam" id="PF04122">
    <property type="entry name" value="CW_binding_2"/>
    <property type="match status" value="3"/>
</dbReference>
<organism evidence="2 3">
    <name type="scientific">Glaciihabitans tibetensis</name>
    <dbReference type="NCBI Taxonomy" id="1266600"/>
    <lineage>
        <taxon>Bacteria</taxon>
        <taxon>Bacillati</taxon>
        <taxon>Actinomycetota</taxon>
        <taxon>Actinomycetes</taxon>
        <taxon>Micrococcales</taxon>
        <taxon>Microbacteriaceae</taxon>
        <taxon>Glaciihabitans</taxon>
    </lineage>
</organism>
<dbReference type="OrthoDB" id="5196645at2"/>
<dbReference type="Gene3D" id="3.40.50.12090">
    <property type="match status" value="1"/>
</dbReference>
<dbReference type="PANTHER" id="PTHR30032:SF4">
    <property type="entry name" value="AMIDASE ENHANCER"/>
    <property type="match status" value="1"/>
</dbReference>
<accession>A0A2T0VJH4</accession>
<evidence type="ECO:0000256" key="1">
    <source>
        <dbReference type="SAM" id="SignalP"/>
    </source>
</evidence>
<evidence type="ECO:0000313" key="3">
    <source>
        <dbReference type="Proteomes" id="UP000237983"/>
    </source>
</evidence>
<keyword evidence="3" id="KW-1185">Reference proteome</keyword>
<dbReference type="PANTHER" id="PTHR30032">
    <property type="entry name" value="N-ACETYLMURAMOYL-L-ALANINE AMIDASE-RELATED"/>
    <property type="match status" value="1"/>
</dbReference>
<dbReference type="AlphaFoldDB" id="A0A2T0VJH4"/>
<dbReference type="InterPro" id="IPR051922">
    <property type="entry name" value="Bact_Sporulation_Assoc"/>
</dbReference>
<sequence length="498" mass="51642">MRSAIALSLSVFIAFLGLTVATPASAASEGSPDTTVASQSAPRYSGADRYDVAINVAAEYTAGVPVLYVAKGTDYPDALSAAPAAAAEGGPLLLTLPTSLLAKVRAEIVRLQPAKIVVVGGEASVSAAVYAELSTLTSNITRLGGADRYEASRNIVDYAFGRAGASRVYLATGRNFPDALAASAVAGGMGAAVILVDGKATSIDASTSALISELGPHDAAIAGGPASVSAGIEQSLVNMKLPGGSQRFTGADRYTAAASVNREAYDFADTVYMATGTNFPDALTGAVLAGSRQSPLFLVPGHCVTPSVATTIRSLSPQRIVVFGGPNSVSDAAQNLVECRPDVTPTATVTYSCSTGLNISVTNSNQNPAVVRMSYDNYADGWVDGDLTTATIAAESTYVNNNTWRLPEDQTTRILFQWNGGTFASQQFSVDCEAAPPVVVPPVTPPLTNPGDSKNCSDFSTWHEAQAWFLRYYPLYGDVAKLDSNNDLDACEGLPGHR</sequence>
<proteinExistence type="predicted"/>
<name>A0A2T0VJH4_9MICO</name>
<dbReference type="EMBL" id="PVTL01000001">
    <property type="protein sequence ID" value="PRY70343.1"/>
    <property type="molecule type" value="Genomic_DNA"/>
</dbReference>
<comment type="caution">
    <text evidence="2">The sequence shown here is derived from an EMBL/GenBank/DDBJ whole genome shotgun (WGS) entry which is preliminary data.</text>
</comment>
<protein>
    <submittedName>
        <fullName evidence="2">Excalibur calcium-binding domain-containing protein</fullName>
    </submittedName>
</protein>
<feature type="signal peptide" evidence="1">
    <location>
        <begin position="1"/>
        <end position="26"/>
    </location>
</feature>
<dbReference type="GO" id="GO:0030288">
    <property type="term" value="C:outer membrane-bounded periplasmic space"/>
    <property type="evidence" value="ECO:0007669"/>
    <property type="project" value="TreeGrafter"/>
</dbReference>
<gene>
    <name evidence="2" type="ORF">B0I08_101473</name>
</gene>
<dbReference type="InterPro" id="IPR007253">
    <property type="entry name" value="Cell_wall-bd_2"/>
</dbReference>
<dbReference type="Proteomes" id="UP000237983">
    <property type="component" value="Unassembled WGS sequence"/>
</dbReference>
<feature type="chain" id="PRO_5015724702" evidence="1">
    <location>
        <begin position="27"/>
        <end position="498"/>
    </location>
</feature>
<keyword evidence="1" id="KW-0732">Signal</keyword>